<evidence type="ECO:0000256" key="1">
    <source>
        <dbReference type="SAM" id="MobiDB-lite"/>
    </source>
</evidence>
<feature type="compositionally biased region" description="Pro residues" evidence="1">
    <location>
        <begin position="764"/>
        <end position="773"/>
    </location>
</feature>
<feature type="compositionally biased region" description="Basic and acidic residues" evidence="1">
    <location>
        <begin position="583"/>
        <end position="596"/>
    </location>
</feature>
<dbReference type="Proteomes" id="UP000246702">
    <property type="component" value="Unassembled WGS sequence"/>
</dbReference>
<keyword evidence="3" id="KW-1185">Reference proteome</keyword>
<organism evidence="2 3">
    <name type="scientific">Aspergillus sclerotioniger CBS 115572</name>
    <dbReference type="NCBI Taxonomy" id="1450535"/>
    <lineage>
        <taxon>Eukaryota</taxon>
        <taxon>Fungi</taxon>
        <taxon>Dikarya</taxon>
        <taxon>Ascomycota</taxon>
        <taxon>Pezizomycotina</taxon>
        <taxon>Eurotiomycetes</taxon>
        <taxon>Eurotiomycetidae</taxon>
        <taxon>Eurotiales</taxon>
        <taxon>Aspergillaceae</taxon>
        <taxon>Aspergillus</taxon>
        <taxon>Aspergillus subgen. Circumdati</taxon>
    </lineage>
</organism>
<name>A0A317WKL0_9EURO</name>
<feature type="region of interest" description="Disordered" evidence="1">
    <location>
        <begin position="512"/>
        <end position="620"/>
    </location>
</feature>
<feature type="compositionally biased region" description="Low complexity" evidence="1">
    <location>
        <begin position="38"/>
        <end position="52"/>
    </location>
</feature>
<dbReference type="EMBL" id="MSFK01000014">
    <property type="protein sequence ID" value="PWY87026.1"/>
    <property type="molecule type" value="Genomic_DNA"/>
</dbReference>
<gene>
    <name evidence="2" type="ORF">BO94DRAFT_535136</name>
</gene>
<reference evidence="2 3" key="1">
    <citation type="submission" date="2016-12" db="EMBL/GenBank/DDBJ databases">
        <title>The genomes of Aspergillus section Nigri reveals drivers in fungal speciation.</title>
        <authorList>
            <consortium name="DOE Joint Genome Institute"/>
            <person name="Vesth T.C."/>
            <person name="Nybo J."/>
            <person name="Theobald S."/>
            <person name="Brandl J."/>
            <person name="Frisvad J.C."/>
            <person name="Nielsen K.F."/>
            <person name="Lyhne E.K."/>
            <person name="Kogle M.E."/>
            <person name="Kuo A."/>
            <person name="Riley R."/>
            <person name="Clum A."/>
            <person name="Nolan M."/>
            <person name="Lipzen A."/>
            <person name="Salamov A."/>
            <person name="Henrissat B."/>
            <person name="Wiebenga A."/>
            <person name="De Vries R.P."/>
            <person name="Grigoriev I.V."/>
            <person name="Mortensen U.H."/>
            <person name="Andersen M.R."/>
            <person name="Baker S.E."/>
        </authorList>
    </citation>
    <scope>NUCLEOTIDE SEQUENCE [LARGE SCALE GENOMIC DNA]</scope>
    <source>
        <strain evidence="2 3">CBS 115572</strain>
    </source>
</reference>
<dbReference type="AlphaFoldDB" id="A0A317WKL0"/>
<feature type="compositionally biased region" description="Pro residues" evidence="1">
    <location>
        <begin position="553"/>
        <end position="564"/>
    </location>
</feature>
<feature type="compositionally biased region" description="Polar residues" evidence="1">
    <location>
        <begin position="599"/>
        <end position="613"/>
    </location>
</feature>
<evidence type="ECO:0000313" key="2">
    <source>
        <dbReference type="EMBL" id="PWY87026.1"/>
    </source>
</evidence>
<dbReference type="OrthoDB" id="4339014at2759"/>
<accession>A0A317WKL0</accession>
<comment type="caution">
    <text evidence="2">The sequence shown here is derived from an EMBL/GenBank/DDBJ whole genome shotgun (WGS) entry which is preliminary data.</text>
</comment>
<feature type="compositionally biased region" description="Polar residues" evidence="1">
    <location>
        <begin position="786"/>
        <end position="795"/>
    </location>
</feature>
<proteinExistence type="predicted"/>
<feature type="compositionally biased region" description="Polar residues" evidence="1">
    <location>
        <begin position="530"/>
        <end position="547"/>
    </location>
</feature>
<protein>
    <submittedName>
        <fullName evidence="2">Uncharacterized protein</fullName>
    </submittedName>
</protein>
<dbReference type="GeneID" id="37113853"/>
<feature type="region of interest" description="Disordered" evidence="1">
    <location>
        <begin position="722"/>
        <end position="795"/>
    </location>
</feature>
<dbReference type="RefSeq" id="XP_025467234.1">
    <property type="nucleotide sequence ID" value="XM_025611710.1"/>
</dbReference>
<feature type="compositionally biased region" description="Basic and acidic residues" evidence="1">
    <location>
        <begin position="776"/>
        <end position="785"/>
    </location>
</feature>
<sequence length="795" mass="86656">MMVVKTVSPDLGKLDFDAELALAMPKPRHVHPDEIKDSSSGSTKSTSIWSRSITKKRSFTDPGRLPATEKKTEKRSTFKTLRSKLSLKDLAKEFRKEIPPVNTMPKITILRGSSKSSSDSYGPGKDFEVGRLYTPRPSVTEVPLSAPPTQASSLICLDDSLKDAQSPAAVCTPTKKSSGGDVGKFKHKLVHSNDTGEGRTSQHLEAVLLNGSSPAARTGEYMNSGQPEVVNTQQRACSMKAVQGSSTPGASEPSPVHETEIVRSYSPSVYETPIPDRTSDLPSRNQGHPNAIVTPVAPLKSGGSWVEELSDTRLSLGSTIQPNPEGCTGEFVTIRVPIDSITGRGGYAPAPPDPVYRNTVALGEQLASHVGQLHFHVQCAAQKLVKKFEDKNNWHMDSVLHHVDTMADLARVINNKTATQTELLKEAHQTMRDVRDQLGTVRREVRLIQSKLSTLIREEFGRLRYDLESQARALPHNPAAEDMAFGAGLQGPPLPLRVNRDLSVPPAIKDKHHISTENGVKHVAWKDQSQDSSGSLTPKASTFTNLPAQLVPGPGPTRTLPPVPTQSKNAKVSHKRSFFNLRRQRDGDSHNGDKGLRTPNRSQENQPVESKLSTAPLKQADPAQISIIGQGEIDPSMIHPALRNAQQRQIILDRELERIRLEQEQRRQQQSGSRTTLVQSSVLKASKSHQTIGVAEASPTIEWPLPKAYQKLTPSSSYASLRAPAQGFDNPYPVFRPAPTTPTTSSSSHNDTVAGLQAANGKAPPRPPRPSPLTPFRDDHSRDASGSDSQQGNFF</sequence>
<feature type="region of interest" description="Disordered" evidence="1">
    <location>
        <begin position="25"/>
        <end position="74"/>
    </location>
</feature>
<evidence type="ECO:0000313" key="3">
    <source>
        <dbReference type="Proteomes" id="UP000246702"/>
    </source>
</evidence>